<dbReference type="SUPFAM" id="SSF55729">
    <property type="entry name" value="Acyl-CoA N-acyltransferases (Nat)"/>
    <property type="match status" value="1"/>
</dbReference>
<dbReference type="InterPro" id="IPR050644">
    <property type="entry name" value="PG_Glycine_Bridge_Synth"/>
</dbReference>
<dbReference type="EMBL" id="LBUP01000001">
    <property type="protein sequence ID" value="KKQ67231.1"/>
    <property type="molecule type" value="Genomic_DNA"/>
</dbReference>
<dbReference type="Pfam" id="PF13480">
    <property type="entry name" value="Acetyltransf_6"/>
    <property type="match status" value="1"/>
</dbReference>
<proteinExistence type="predicted"/>
<evidence type="ECO:0000313" key="2">
    <source>
        <dbReference type="EMBL" id="KKQ67231.1"/>
    </source>
</evidence>
<dbReference type="InterPro" id="IPR038740">
    <property type="entry name" value="BioF2-like_GNAT_dom"/>
</dbReference>
<protein>
    <recommendedName>
        <fullName evidence="1">BioF2-like acetyltransferase domain-containing protein</fullName>
    </recommendedName>
</protein>
<dbReference type="InterPro" id="IPR016181">
    <property type="entry name" value="Acyl_CoA_acyltransferase"/>
</dbReference>
<accession>A0A0G0MQP5</accession>
<evidence type="ECO:0000259" key="1">
    <source>
        <dbReference type="Pfam" id="PF13480"/>
    </source>
</evidence>
<dbReference type="AlphaFoldDB" id="A0A0G0MQP5"/>
<sequence length="316" mass="37040">MKAEGFTTKVLDLDFVLREKVILPESLLLWGDINNFKKLNYDHRQIRFLLMYYYGELVAGVGFYEKRLLGLLKIGSSPHTNLEVQFGHIYIKRQEGQRANEQLLEIFIQSLTKYIKNNNYAYFYLALPPHITDIREFKWQNWKITPNYTYVLDLKQIKKVGLSTFVGKKMRNIIKYAKIDLSVKKISAQDFYQCYEETYKRQQKKPPHPRSLFESMASLKNVMILGAFSGKELASSIIFCEVGKTAYYITSGVRDKYHSSNGTTLLLYSYIEQLLEKGEIEILDLFGANTKKVAYFKSFFDPQFLLYFTATYKYVI</sequence>
<name>A0A0G0MQP5_9BACT</name>
<dbReference type="PANTHER" id="PTHR36174:SF1">
    <property type="entry name" value="LIPID II:GLYCINE GLYCYLTRANSFERASE"/>
    <property type="match status" value="1"/>
</dbReference>
<feature type="domain" description="BioF2-like acetyltransferase" evidence="1">
    <location>
        <begin position="188"/>
        <end position="290"/>
    </location>
</feature>
<organism evidence="2 3">
    <name type="scientific">Candidatus Daviesbacteria bacterium GW2011_GWA2_38_24</name>
    <dbReference type="NCBI Taxonomy" id="1618422"/>
    <lineage>
        <taxon>Bacteria</taxon>
        <taxon>Candidatus Daviesiibacteriota</taxon>
    </lineage>
</organism>
<gene>
    <name evidence="2" type="ORF">US86_C0001G0158</name>
</gene>
<evidence type="ECO:0000313" key="3">
    <source>
        <dbReference type="Proteomes" id="UP000034235"/>
    </source>
</evidence>
<dbReference type="Gene3D" id="3.40.630.30">
    <property type="match status" value="1"/>
</dbReference>
<dbReference type="Proteomes" id="UP000034235">
    <property type="component" value="Unassembled WGS sequence"/>
</dbReference>
<reference evidence="2 3" key="1">
    <citation type="journal article" date="2015" name="Nature">
        <title>rRNA introns, odd ribosomes, and small enigmatic genomes across a large radiation of phyla.</title>
        <authorList>
            <person name="Brown C.T."/>
            <person name="Hug L.A."/>
            <person name="Thomas B.C."/>
            <person name="Sharon I."/>
            <person name="Castelle C.J."/>
            <person name="Singh A."/>
            <person name="Wilkins M.J."/>
            <person name="Williams K.H."/>
            <person name="Banfield J.F."/>
        </authorList>
    </citation>
    <scope>NUCLEOTIDE SEQUENCE [LARGE SCALE GENOMIC DNA]</scope>
</reference>
<dbReference type="PANTHER" id="PTHR36174">
    <property type="entry name" value="LIPID II:GLYCINE GLYCYLTRANSFERASE"/>
    <property type="match status" value="1"/>
</dbReference>
<comment type="caution">
    <text evidence="2">The sequence shown here is derived from an EMBL/GenBank/DDBJ whole genome shotgun (WGS) entry which is preliminary data.</text>
</comment>